<gene>
    <name evidence="3" type="ORF">HGH92_05980</name>
</gene>
<accession>A0A847RSP1</accession>
<organism evidence="3 4">
    <name type="scientific">Chitinophaga varians</name>
    <dbReference type="NCBI Taxonomy" id="2202339"/>
    <lineage>
        <taxon>Bacteria</taxon>
        <taxon>Pseudomonadati</taxon>
        <taxon>Bacteroidota</taxon>
        <taxon>Chitinophagia</taxon>
        <taxon>Chitinophagales</taxon>
        <taxon>Chitinophagaceae</taxon>
        <taxon>Chitinophaga</taxon>
    </lineage>
</organism>
<evidence type="ECO:0000313" key="3">
    <source>
        <dbReference type="EMBL" id="NLR63845.1"/>
    </source>
</evidence>
<dbReference type="SUPFAM" id="SSF53474">
    <property type="entry name" value="alpha/beta-Hydrolases"/>
    <property type="match status" value="1"/>
</dbReference>
<proteinExistence type="predicted"/>
<keyword evidence="4" id="KW-1185">Reference proteome</keyword>
<evidence type="ECO:0000256" key="2">
    <source>
        <dbReference type="SAM" id="SignalP"/>
    </source>
</evidence>
<dbReference type="AlphaFoldDB" id="A0A847RSP1"/>
<protein>
    <submittedName>
        <fullName evidence="3">Phospholipase</fullName>
    </submittedName>
</protein>
<dbReference type="EMBL" id="JABAIA010000001">
    <property type="protein sequence ID" value="NLR63845.1"/>
    <property type="molecule type" value="Genomic_DNA"/>
</dbReference>
<evidence type="ECO:0000256" key="1">
    <source>
        <dbReference type="ARBA" id="ARBA00022729"/>
    </source>
</evidence>
<dbReference type="PANTHER" id="PTHR43037">
    <property type="entry name" value="UNNAMED PRODUCT-RELATED"/>
    <property type="match status" value="1"/>
</dbReference>
<dbReference type="RefSeq" id="WP_168869828.1">
    <property type="nucleotide sequence ID" value="NZ_JABAIA010000001.1"/>
</dbReference>
<feature type="signal peptide" evidence="2">
    <location>
        <begin position="1"/>
        <end position="19"/>
    </location>
</feature>
<reference evidence="3 4" key="1">
    <citation type="submission" date="2020-04" db="EMBL/GenBank/DDBJ databases">
        <authorList>
            <person name="Yin C."/>
        </authorList>
    </citation>
    <scope>NUCLEOTIDE SEQUENCE [LARGE SCALE GENOMIC DNA]</scope>
    <source>
        <strain evidence="3 4">Ae27</strain>
    </source>
</reference>
<sequence>MKKLLFLCLYGLSSWTTHAQTPAGYSFIRNAPDKRKADSIKSAIRLTSPGAFEELSFRTVRYRMMKPLSLQQHKRYPLVLVLHGSGAVGTNNITQMGILPKLWAQPHIRQNYPAFVVAPQFPERSSDYVMDSSRHTLVSVPGPNTNTVLALVDSLKKVLPVDDRRIYVIGFSMGASSVFNSIGLRPDLFAAGVAISGIPDFDHLSALEATPLWVIHGNADTENPYRTDSILIRTLQGRQLRAWEIDQLQHEIYSELYTTDILPEWLFSHAR</sequence>
<dbReference type="Proteomes" id="UP000570474">
    <property type="component" value="Unassembled WGS sequence"/>
</dbReference>
<feature type="chain" id="PRO_5032660902" evidence="2">
    <location>
        <begin position="20"/>
        <end position="271"/>
    </location>
</feature>
<comment type="caution">
    <text evidence="3">The sequence shown here is derived from an EMBL/GenBank/DDBJ whole genome shotgun (WGS) entry which is preliminary data.</text>
</comment>
<dbReference type="InterPro" id="IPR050955">
    <property type="entry name" value="Plant_Biomass_Hydrol_Est"/>
</dbReference>
<name>A0A847RSP1_9BACT</name>
<dbReference type="PANTHER" id="PTHR43037:SF1">
    <property type="entry name" value="BLL1128 PROTEIN"/>
    <property type="match status" value="1"/>
</dbReference>
<evidence type="ECO:0000313" key="4">
    <source>
        <dbReference type="Proteomes" id="UP000570474"/>
    </source>
</evidence>
<keyword evidence="1 2" id="KW-0732">Signal</keyword>
<dbReference type="Gene3D" id="3.40.50.1820">
    <property type="entry name" value="alpha/beta hydrolase"/>
    <property type="match status" value="1"/>
</dbReference>
<dbReference type="InterPro" id="IPR029058">
    <property type="entry name" value="AB_hydrolase_fold"/>
</dbReference>